<name>A0ABU2ZHR5_9SPHN</name>
<dbReference type="InterPro" id="IPR003848">
    <property type="entry name" value="DUF218"/>
</dbReference>
<sequence>MFRRIFAFLLLGWVLGFAWFALFLPQPAGPVRTDAAVVLTGGKGRIERGIEALDRGWTDQLLVSGVGDQVTQAELAEQHAIPQRLLSCCITLGYDAVDTRSNAAEAAAWVHEHDFRSIRLITSDWHMRRARFDIDQVLDSEVETLTDAVSTEPTMFMLFLEYHKFIARNVVQWLGL</sequence>
<dbReference type="PANTHER" id="PTHR30336">
    <property type="entry name" value="INNER MEMBRANE PROTEIN, PROBABLE PERMEASE"/>
    <property type="match status" value="1"/>
</dbReference>
<feature type="domain" description="DUF218" evidence="1">
    <location>
        <begin position="34"/>
        <end position="137"/>
    </location>
</feature>
<dbReference type="Pfam" id="PF02698">
    <property type="entry name" value="DUF218"/>
    <property type="match status" value="1"/>
</dbReference>
<evidence type="ECO:0000313" key="3">
    <source>
        <dbReference type="Proteomes" id="UP001259803"/>
    </source>
</evidence>
<protein>
    <submittedName>
        <fullName evidence="2">YdcF family protein</fullName>
    </submittedName>
</protein>
<dbReference type="InterPro" id="IPR014729">
    <property type="entry name" value="Rossmann-like_a/b/a_fold"/>
</dbReference>
<gene>
    <name evidence="2" type="ORF">RM533_08080</name>
</gene>
<comment type="caution">
    <text evidence="2">The sequence shown here is derived from an EMBL/GenBank/DDBJ whole genome shotgun (WGS) entry which is preliminary data.</text>
</comment>
<proteinExistence type="predicted"/>
<reference evidence="2 3" key="1">
    <citation type="submission" date="2023-09" db="EMBL/GenBank/DDBJ databases">
        <authorList>
            <person name="Rey-Velasco X."/>
        </authorList>
    </citation>
    <scope>NUCLEOTIDE SEQUENCE [LARGE SCALE GENOMIC DNA]</scope>
    <source>
        <strain evidence="2 3">F390</strain>
    </source>
</reference>
<dbReference type="InterPro" id="IPR051599">
    <property type="entry name" value="Cell_Envelope_Assoc"/>
</dbReference>
<dbReference type="Gene3D" id="3.40.50.620">
    <property type="entry name" value="HUPs"/>
    <property type="match status" value="1"/>
</dbReference>
<accession>A0ABU2ZHR5</accession>
<dbReference type="EMBL" id="JAVRHS010000005">
    <property type="protein sequence ID" value="MDT0576144.1"/>
    <property type="molecule type" value="Genomic_DNA"/>
</dbReference>
<evidence type="ECO:0000313" key="2">
    <source>
        <dbReference type="EMBL" id="MDT0576144.1"/>
    </source>
</evidence>
<dbReference type="Proteomes" id="UP001259803">
    <property type="component" value="Unassembled WGS sequence"/>
</dbReference>
<dbReference type="RefSeq" id="WP_311340716.1">
    <property type="nucleotide sequence ID" value="NZ_JAVRHS010000005.1"/>
</dbReference>
<dbReference type="CDD" id="cd06259">
    <property type="entry name" value="YdcF-like"/>
    <property type="match status" value="1"/>
</dbReference>
<keyword evidence="3" id="KW-1185">Reference proteome</keyword>
<dbReference type="PANTHER" id="PTHR30336:SF4">
    <property type="entry name" value="ENVELOPE BIOGENESIS FACTOR ELYC"/>
    <property type="match status" value="1"/>
</dbReference>
<organism evidence="2 3">
    <name type="scientific">Croceicoccus esteveae</name>
    <dbReference type="NCBI Taxonomy" id="3075597"/>
    <lineage>
        <taxon>Bacteria</taxon>
        <taxon>Pseudomonadati</taxon>
        <taxon>Pseudomonadota</taxon>
        <taxon>Alphaproteobacteria</taxon>
        <taxon>Sphingomonadales</taxon>
        <taxon>Erythrobacteraceae</taxon>
        <taxon>Croceicoccus</taxon>
    </lineage>
</organism>
<evidence type="ECO:0000259" key="1">
    <source>
        <dbReference type="Pfam" id="PF02698"/>
    </source>
</evidence>